<dbReference type="AlphaFoldDB" id="A0A9D3XDY3"/>
<evidence type="ECO:0000256" key="1">
    <source>
        <dbReference type="SAM" id="MobiDB-lite"/>
    </source>
</evidence>
<reference evidence="2" key="1">
    <citation type="submission" date="2021-09" db="EMBL/GenBank/DDBJ databases">
        <title>The genome of Mauremys mutica provides insights into the evolution of semi-aquatic lifestyle.</title>
        <authorList>
            <person name="Gong S."/>
            <person name="Gao Y."/>
        </authorList>
    </citation>
    <scope>NUCLEOTIDE SEQUENCE</scope>
    <source>
        <strain evidence="2">MM-2020</strain>
        <tissue evidence="2">Muscle</tissue>
    </source>
</reference>
<name>A0A9D3XDY3_9SAUR</name>
<evidence type="ECO:0000313" key="3">
    <source>
        <dbReference type="Proteomes" id="UP000827986"/>
    </source>
</evidence>
<organism evidence="2 3">
    <name type="scientific">Mauremys mutica</name>
    <name type="common">yellowpond turtle</name>
    <dbReference type="NCBI Taxonomy" id="74926"/>
    <lineage>
        <taxon>Eukaryota</taxon>
        <taxon>Metazoa</taxon>
        <taxon>Chordata</taxon>
        <taxon>Craniata</taxon>
        <taxon>Vertebrata</taxon>
        <taxon>Euteleostomi</taxon>
        <taxon>Archelosauria</taxon>
        <taxon>Testudinata</taxon>
        <taxon>Testudines</taxon>
        <taxon>Cryptodira</taxon>
        <taxon>Durocryptodira</taxon>
        <taxon>Testudinoidea</taxon>
        <taxon>Geoemydidae</taxon>
        <taxon>Geoemydinae</taxon>
        <taxon>Mauremys</taxon>
    </lineage>
</organism>
<keyword evidence="3" id="KW-1185">Reference proteome</keyword>
<evidence type="ECO:0000313" key="2">
    <source>
        <dbReference type="EMBL" id="KAH1178744.1"/>
    </source>
</evidence>
<comment type="caution">
    <text evidence="2">The sequence shown here is derived from an EMBL/GenBank/DDBJ whole genome shotgun (WGS) entry which is preliminary data.</text>
</comment>
<gene>
    <name evidence="2" type="ORF">KIL84_000075</name>
</gene>
<feature type="region of interest" description="Disordered" evidence="1">
    <location>
        <begin position="1"/>
        <end position="34"/>
    </location>
</feature>
<protein>
    <submittedName>
        <fullName evidence="2">Uncharacterized protein</fullName>
    </submittedName>
</protein>
<sequence>MHEAGGPATGAPPSPLGSCRAKNGSAQGDPADPSRQALHHLMVSDSKALGYRRCQHGYQTIASRRLQPTSDSAIAGWEPAFPALSHPERIRGSQRADTPHYILLSCETVLVPEMSP</sequence>
<dbReference type="EMBL" id="JAHDVG010000473">
    <property type="protein sequence ID" value="KAH1178744.1"/>
    <property type="molecule type" value="Genomic_DNA"/>
</dbReference>
<dbReference type="Proteomes" id="UP000827986">
    <property type="component" value="Unassembled WGS sequence"/>
</dbReference>
<accession>A0A9D3XDY3</accession>
<proteinExistence type="predicted"/>